<dbReference type="Gene3D" id="2.40.50.40">
    <property type="match status" value="1"/>
</dbReference>
<evidence type="ECO:0000256" key="1">
    <source>
        <dbReference type="SAM" id="MobiDB-lite"/>
    </source>
</evidence>
<dbReference type="Proteomes" id="UP000018201">
    <property type="component" value="Unassembled WGS sequence"/>
</dbReference>
<feature type="region of interest" description="Disordered" evidence="1">
    <location>
        <begin position="212"/>
        <end position="257"/>
    </location>
</feature>
<evidence type="ECO:0000313" key="4">
    <source>
        <dbReference type="Proteomes" id="UP000018201"/>
    </source>
</evidence>
<accession>U6H076</accession>
<dbReference type="SUPFAM" id="SSF54160">
    <property type="entry name" value="Chromo domain-like"/>
    <property type="match status" value="1"/>
</dbReference>
<dbReference type="OrthoDB" id="6771023at2759"/>
<feature type="domain" description="Chromo" evidence="2">
    <location>
        <begin position="159"/>
        <end position="218"/>
    </location>
</feature>
<dbReference type="Gene3D" id="3.30.420.10">
    <property type="entry name" value="Ribonuclease H-like superfamily/Ribonuclease H"/>
    <property type="match status" value="1"/>
</dbReference>
<dbReference type="Pfam" id="PF00385">
    <property type="entry name" value="Chromo"/>
    <property type="match status" value="1"/>
</dbReference>
<organism evidence="3 4">
    <name type="scientific">Eimeria praecox</name>
    <dbReference type="NCBI Taxonomy" id="51316"/>
    <lineage>
        <taxon>Eukaryota</taxon>
        <taxon>Sar</taxon>
        <taxon>Alveolata</taxon>
        <taxon>Apicomplexa</taxon>
        <taxon>Conoidasida</taxon>
        <taxon>Coccidia</taxon>
        <taxon>Eucoccidiorida</taxon>
        <taxon>Eimeriorina</taxon>
        <taxon>Eimeriidae</taxon>
        <taxon>Eimeria</taxon>
    </lineage>
</organism>
<dbReference type="VEuPathDB" id="ToxoDB:EPH_0065680"/>
<keyword evidence="4" id="KW-1185">Reference proteome</keyword>
<feature type="compositionally biased region" description="Polar residues" evidence="1">
    <location>
        <begin position="212"/>
        <end position="221"/>
    </location>
</feature>
<dbReference type="PROSITE" id="PS50013">
    <property type="entry name" value="CHROMO_2"/>
    <property type="match status" value="1"/>
</dbReference>
<sequence>MLCTYIQSDEREWERLLPALELAYNTTSRSSMELSPFEVMIGQHPITAADLDVVGNLAPTLTPPMTKRFQQLCDRARGHILRAKWQQKLQADAHRRDDQYTPGDLVWISSRHLPPLNQCSKFESRFRGPFSIIDRMTSKEAAVCWLPLTDPEGRPTDLYEVHYILAQRGLGPSTQYPVKWLSVPEERATWEPAAHLTNCPALLRAWRRQLRTTQRPHSTVPSAAPPDISPVSPQPSPSPPGREVERPSPGGRSSSNT</sequence>
<reference evidence="3" key="2">
    <citation type="submission" date="2013-10" db="EMBL/GenBank/DDBJ databases">
        <authorList>
            <person name="Aslett M."/>
        </authorList>
    </citation>
    <scope>NUCLEOTIDE SEQUENCE [LARGE SCALE GENOMIC DNA]</scope>
    <source>
        <strain evidence="3">Houghton</strain>
    </source>
</reference>
<dbReference type="InterPro" id="IPR000953">
    <property type="entry name" value="Chromo/chromo_shadow_dom"/>
</dbReference>
<dbReference type="GO" id="GO:0003676">
    <property type="term" value="F:nucleic acid binding"/>
    <property type="evidence" value="ECO:0007669"/>
    <property type="project" value="InterPro"/>
</dbReference>
<dbReference type="InterPro" id="IPR036397">
    <property type="entry name" value="RNaseH_sf"/>
</dbReference>
<gene>
    <name evidence="3" type="ORF">EPH_0065680</name>
</gene>
<name>U6H076_9EIME</name>
<evidence type="ECO:0000313" key="3">
    <source>
        <dbReference type="EMBL" id="CDI85976.1"/>
    </source>
</evidence>
<dbReference type="EMBL" id="HG694586">
    <property type="protein sequence ID" value="CDI85976.1"/>
    <property type="molecule type" value="Genomic_DNA"/>
</dbReference>
<dbReference type="InterPro" id="IPR023780">
    <property type="entry name" value="Chromo_domain"/>
</dbReference>
<protein>
    <recommendedName>
        <fullName evidence="2">Chromo domain-containing protein</fullName>
    </recommendedName>
</protein>
<dbReference type="InterPro" id="IPR016197">
    <property type="entry name" value="Chromo-like_dom_sf"/>
</dbReference>
<dbReference type="AlphaFoldDB" id="U6H076"/>
<dbReference type="SMART" id="SM00298">
    <property type="entry name" value="CHROMO"/>
    <property type="match status" value="1"/>
</dbReference>
<dbReference type="CDD" id="cd00024">
    <property type="entry name" value="CD_CSD"/>
    <property type="match status" value="1"/>
</dbReference>
<evidence type="ECO:0000259" key="2">
    <source>
        <dbReference type="PROSITE" id="PS50013"/>
    </source>
</evidence>
<feature type="compositionally biased region" description="Pro residues" evidence="1">
    <location>
        <begin position="223"/>
        <end position="240"/>
    </location>
</feature>
<reference evidence="3" key="1">
    <citation type="submission" date="2013-10" db="EMBL/GenBank/DDBJ databases">
        <title>Genomic analysis of the causative agents of coccidiosis in chickens.</title>
        <authorList>
            <person name="Reid A.J."/>
            <person name="Blake D."/>
            <person name="Billington K."/>
            <person name="Browne H."/>
            <person name="Dunn M."/>
            <person name="Hung S."/>
            <person name="Kawahara F."/>
            <person name="Miranda-Saavedra D."/>
            <person name="Mourier T."/>
            <person name="Nagra H."/>
            <person name="Otto T.D."/>
            <person name="Rawlings N."/>
            <person name="Sanchez A."/>
            <person name="Sanders M."/>
            <person name="Subramaniam C."/>
            <person name="Tay Y."/>
            <person name="Dear P."/>
            <person name="Doerig C."/>
            <person name="Gruber A."/>
            <person name="Parkinson J."/>
            <person name="Shirley M."/>
            <person name="Wan K.L."/>
            <person name="Berriman M."/>
            <person name="Tomley F."/>
            <person name="Pain A."/>
        </authorList>
    </citation>
    <scope>NUCLEOTIDE SEQUENCE [LARGE SCALE GENOMIC DNA]</scope>
    <source>
        <strain evidence="3">Houghton</strain>
    </source>
</reference>
<proteinExistence type="predicted"/>